<protein>
    <submittedName>
        <fullName evidence="2">Uncharacterized protein</fullName>
    </submittedName>
</protein>
<dbReference type="EMBL" id="BMMT01000001">
    <property type="protein sequence ID" value="GGI70638.1"/>
    <property type="molecule type" value="Genomic_DNA"/>
</dbReference>
<reference evidence="2 3" key="1">
    <citation type="journal article" date="2014" name="Int. J. Syst. Evol. Microbiol.">
        <title>Complete genome sequence of Corynebacterium casei LMG S-19264T (=DSM 44701T), isolated from a smear-ripened cheese.</title>
        <authorList>
            <consortium name="US DOE Joint Genome Institute (JGI-PGF)"/>
            <person name="Walter F."/>
            <person name="Albersmeier A."/>
            <person name="Kalinowski J."/>
            <person name="Ruckert C."/>
        </authorList>
    </citation>
    <scope>NUCLEOTIDE SEQUENCE [LARGE SCALE GENOMIC DNA]</scope>
    <source>
        <strain evidence="2 3">CGMCC 4.7206</strain>
    </source>
</reference>
<proteinExistence type="predicted"/>
<dbReference type="AlphaFoldDB" id="A0A917JJA7"/>
<evidence type="ECO:0000313" key="2">
    <source>
        <dbReference type="EMBL" id="GGI70638.1"/>
    </source>
</evidence>
<name>A0A917JJA7_9PSEU</name>
<accession>A0A917JJA7</accession>
<gene>
    <name evidence="2" type="ORF">GCM10011581_04540</name>
</gene>
<dbReference type="PROSITE" id="PS51257">
    <property type="entry name" value="PROKAR_LIPOPROTEIN"/>
    <property type="match status" value="1"/>
</dbReference>
<comment type="caution">
    <text evidence="2">The sequence shown here is derived from an EMBL/GenBank/DDBJ whole genome shotgun (WGS) entry which is preliminary data.</text>
</comment>
<evidence type="ECO:0000256" key="1">
    <source>
        <dbReference type="SAM" id="MobiDB-lite"/>
    </source>
</evidence>
<evidence type="ECO:0000313" key="3">
    <source>
        <dbReference type="Proteomes" id="UP000597989"/>
    </source>
</evidence>
<sequence>MKDTPDVVEGALPIGAFGACVDNPNMGPDQHKQCWRVPTCSDSFRPSDGLADSGQDRRGGAVTSFSAPLMLR</sequence>
<feature type="region of interest" description="Disordered" evidence="1">
    <location>
        <begin position="46"/>
        <end position="72"/>
    </location>
</feature>
<dbReference type="Proteomes" id="UP000597989">
    <property type="component" value="Unassembled WGS sequence"/>
</dbReference>
<organism evidence="2 3">
    <name type="scientific">Saccharopolyspora thermophila</name>
    <dbReference type="NCBI Taxonomy" id="89367"/>
    <lineage>
        <taxon>Bacteria</taxon>
        <taxon>Bacillati</taxon>
        <taxon>Actinomycetota</taxon>
        <taxon>Actinomycetes</taxon>
        <taxon>Pseudonocardiales</taxon>
        <taxon>Pseudonocardiaceae</taxon>
        <taxon>Saccharopolyspora</taxon>
    </lineage>
</organism>